<keyword evidence="3 6" id="KW-0812">Transmembrane</keyword>
<dbReference type="PANTHER" id="PTHR31885">
    <property type="entry name" value="GH04784P"/>
    <property type="match status" value="1"/>
</dbReference>
<dbReference type="PANTHER" id="PTHR31885:SF6">
    <property type="entry name" value="GH04784P"/>
    <property type="match status" value="1"/>
</dbReference>
<keyword evidence="4 6" id="KW-1133">Transmembrane helix</keyword>
<feature type="transmembrane region" description="Helical" evidence="6">
    <location>
        <begin position="129"/>
        <end position="149"/>
    </location>
</feature>
<evidence type="ECO:0000313" key="7">
    <source>
        <dbReference type="EMBL" id="SFD69241.1"/>
    </source>
</evidence>
<accession>A0A1I1UEI5</accession>
<feature type="transmembrane region" description="Helical" evidence="6">
    <location>
        <begin position="192"/>
        <end position="210"/>
    </location>
</feature>
<comment type="subcellular location">
    <subcellularLocation>
        <location evidence="1">Membrane</location>
        <topology evidence="1">Multi-pass membrane protein</topology>
    </subcellularLocation>
</comment>
<feature type="transmembrane region" description="Helical" evidence="6">
    <location>
        <begin position="105"/>
        <end position="123"/>
    </location>
</feature>
<dbReference type="GO" id="GO:0016020">
    <property type="term" value="C:membrane"/>
    <property type="evidence" value="ECO:0007669"/>
    <property type="project" value="UniProtKB-SubCell"/>
</dbReference>
<dbReference type="RefSeq" id="WP_170135943.1">
    <property type="nucleotide sequence ID" value="NZ_FOMX01000003.1"/>
</dbReference>
<feature type="transmembrane region" description="Helical" evidence="6">
    <location>
        <begin position="78"/>
        <end position="98"/>
    </location>
</feature>
<dbReference type="STRING" id="54.SAMN02745121_01193"/>
<dbReference type="Proteomes" id="UP000199400">
    <property type="component" value="Unassembled WGS sequence"/>
</dbReference>
<dbReference type="InterPro" id="IPR012506">
    <property type="entry name" value="TMEM86B-like"/>
</dbReference>
<evidence type="ECO:0000256" key="5">
    <source>
        <dbReference type="ARBA" id="ARBA00023136"/>
    </source>
</evidence>
<protein>
    <submittedName>
        <fullName evidence="7">Uncharacterized membrane protein YhhN</fullName>
    </submittedName>
</protein>
<evidence type="ECO:0000256" key="4">
    <source>
        <dbReference type="ARBA" id="ARBA00022989"/>
    </source>
</evidence>
<evidence type="ECO:0000256" key="2">
    <source>
        <dbReference type="ARBA" id="ARBA00007375"/>
    </source>
</evidence>
<keyword evidence="5 6" id="KW-0472">Membrane</keyword>
<dbReference type="EMBL" id="FOMX01000003">
    <property type="protein sequence ID" value="SFD69241.1"/>
    <property type="molecule type" value="Genomic_DNA"/>
</dbReference>
<evidence type="ECO:0000256" key="1">
    <source>
        <dbReference type="ARBA" id="ARBA00004141"/>
    </source>
</evidence>
<evidence type="ECO:0000313" key="8">
    <source>
        <dbReference type="Proteomes" id="UP000199400"/>
    </source>
</evidence>
<proteinExistence type="inferred from homology"/>
<sequence>MSRRSTQLLRTGLVAAVLFFVALIAEWKLAGLLLKPIPVLCVLAWLWPVRGADARRIRLGLVLSVLGDVLLADALDLFIAGLAAFLLAHVAYVAGFVGRTRALHLLRLLPIAAFGYFVYGWLAPHLGELRGPVLAYVIVICAMMWRAAAQVGERPGQEGHAWAGLAGAIAFALSDTLIAVNRFIAWSLGVELLLMVLYWVAQVLIASSVAREE</sequence>
<comment type="similarity">
    <text evidence="2">Belongs to the TMEM86 family.</text>
</comment>
<dbReference type="Pfam" id="PF07947">
    <property type="entry name" value="YhhN"/>
    <property type="match status" value="1"/>
</dbReference>
<dbReference type="AlphaFoldDB" id="A0A1I1UEI5"/>
<organism evidence="7 8">
    <name type="scientific">Nannocystis exedens</name>
    <dbReference type="NCBI Taxonomy" id="54"/>
    <lineage>
        <taxon>Bacteria</taxon>
        <taxon>Pseudomonadati</taxon>
        <taxon>Myxococcota</taxon>
        <taxon>Polyangia</taxon>
        <taxon>Nannocystales</taxon>
        <taxon>Nannocystaceae</taxon>
        <taxon>Nannocystis</taxon>
    </lineage>
</organism>
<feature type="transmembrane region" description="Helical" evidence="6">
    <location>
        <begin position="161"/>
        <end position="180"/>
    </location>
</feature>
<feature type="transmembrane region" description="Helical" evidence="6">
    <location>
        <begin position="7"/>
        <end position="25"/>
    </location>
</feature>
<keyword evidence="8" id="KW-1185">Reference proteome</keyword>
<evidence type="ECO:0000256" key="6">
    <source>
        <dbReference type="SAM" id="Phobius"/>
    </source>
</evidence>
<name>A0A1I1UEI5_9BACT</name>
<gene>
    <name evidence="7" type="ORF">SAMN02745121_01193</name>
</gene>
<evidence type="ECO:0000256" key="3">
    <source>
        <dbReference type="ARBA" id="ARBA00022692"/>
    </source>
</evidence>
<reference evidence="8" key="1">
    <citation type="submission" date="2016-10" db="EMBL/GenBank/DDBJ databases">
        <authorList>
            <person name="Varghese N."/>
            <person name="Submissions S."/>
        </authorList>
    </citation>
    <scope>NUCLEOTIDE SEQUENCE [LARGE SCALE GENOMIC DNA]</scope>
    <source>
        <strain evidence="8">ATCC 25963</strain>
    </source>
</reference>
<dbReference type="GO" id="GO:0016787">
    <property type="term" value="F:hydrolase activity"/>
    <property type="evidence" value="ECO:0007669"/>
    <property type="project" value="TreeGrafter"/>
</dbReference>